<proteinExistence type="inferred from homology"/>
<organism evidence="15 16">
    <name type="scientific">Caproicibacterium amylolyticum</name>
    <dbReference type="NCBI Taxonomy" id="2766537"/>
    <lineage>
        <taxon>Bacteria</taxon>
        <taxon>Bacillati</taxon>
        <taxon>Bacillota</taxon>
        <taxon>Clostridia</taxon>
        <taxon>Eubacteriales</taxon>
        <taxon>Oscillospiraceae</taxon>
        <taxon>Caproicibacterium</taxon>
    </lineage>
</organism>
<dbReference type="GO" id="GO:0046168">
    <property type="term" value="P:glycerol-3-phosphate catabolic process"/>
    <property type="evidence" value="ECO:0007669"/>
    <property type="project" value="InterPro"/>
</dbReference>
<dbReference type="Gene3D" id="1.10.1040.10">
    <property type="entry name" value="N-(1-d-carboxylethyl)-l-norvaline Dehydrogenase, domain 2"/>
    <property type="match status" value="1"/>
</dbReference>
<comment type="catalytic activity">
    <reaction evidence="12">
        <text>sn-glycerol 3-phosphate + NADP(+) = dihydroxyacetone phosphate + NADPH + H(+)</text>
        <dbReference type="Rhea" id="RHEA:11096"/>
        <dbReference type="ChEBI" id="CHEBI:15378"/>
        <dbReference type="ChEBI" id="CHEBI:57597"/>
        <dbReference type="ChEBI" id="CHEBI:57642"/>
        <dbReference type="ChEBI" id="CHEBI:57783"/>
        <dbReference type="ChEBI" id="CHEBI:58349"/>
        <dbReference type="EC" id="1.1.1.94"/>
    </reaction>
</comment>
<evidence type="ECO:0000256" key="4">
    <source>
        <dbReference type="ARBA" id="ARBA00023002"/>
    </source>
</evidence>
<sequence length="319" mass="34915">MKVTVCGCGRWGSFLAWYAAQQCSHTVTLYGRENSTHFQQLVQTHSNELITFPDTVQFSSNLRGAVQSAEVIVISVGAQSLRSFLQELTAAECAGKTFVLCMKGIEATTGLRLTQVVREFLPDVALAVWVGPGHVQDFLQGIPNCMVIDSDSMEVKRRVVKIFESPLIRFYFGDDLLGNEVGAAAKNVIGIAAGMLDGLNKTALKGALMSRGTREIGRLIQAMGGREITAYGLAHLGDYEATVFSRYSHNRKFGEDFVQNVHYEKLAEGVPTVTALLQLGERYAVELPICKAVDSVINGGQEPNRVLSGLFLRSIKMEF</sequence>
<name>A0A7G9WE59_9FIRM</name>
<keyword evidence="2" id="KW-0444">Lipid biosynthesis</keyword>
<dbReference type="RefSeq" id="WP_212506038.1">
    <property type="nucleotide sequence ID" value="NZ_CP060696.1"/>
</dbReference>
<gene>
    <name evidence="15" type="ORF">H6X83_08325</name>
</gene>
<dbReference type="GO" id="GO:0051287">
    <property type="term" value="F:NAD binding"/>
    <property type="evidence" value="ECO:0007669"/>
    <property type="project" value="InterPro"/>
</dbReference>
<keyword evidence="4 11" id="KW-0560">Oxidoreductase</keyword>
<dbReference type="GO" id="GO:0005829">
    <property type="term" value="C:cytosol"/>
    <property type="evidence" value="ECO:0007669"/>
    <property type="project" value="TreeGrafter"/>
</dbReference>
<dbReference type="GO" id="GO:0047952">
    <property type="term" value="F:glycerol-3-phosphate dehydrogenase [NAD(P)+] activity"/>
    <property type="evidence" value="ECO:0007669"/>
    <property type="project" value="UniProtKB-EC"/>
</dbReference>
<feature type="domain" description="Glycerol-3-phosphate dehydrogenase NAD-dependent C-terminal" evidence="14">
    <location>
        <begin position="175"/>
        <end position="307"/>
    </location>
</feature>
<evidence type="ECO:0000256" key="8">
    <source>
        <dbReference type="ARBA" id="ARBA00023264"/>
    </source>
</evidence>
<evidence type="ECO:0000259" key="14">
    <source>
        <dbReference type="Pfam" id="PF07479"/>
    </source>
</evidence>
<dbReference type="EC" id="1.1.1.94" evidence="12"/>
<dbReference type="InterPro" id="IPR008927">
    <property type="entry name" value="6-PGluconate_DH-like_C_sf"/>
</dbReference>
<dbReference type="PRINTS" id="PR00077">
    <property type="entry name" value="GPDHDRGNASE"/>
</dbReference>
<dbReference type="PANTHER" id="PTHR11728">
    <property type="entry name" value="GLYCEROL-3-PHOSPHATE DEHYDROGENASE"/>
    <property type="match status" value="1"/>
</dbReference>
<keyword evidence="16" id="KW-1185">Reference proteome</keyword>
<dbReference type="InterPro" id="IPR036291">
    <property type="entry name" value="NAD(P)-bd_dom_sf"/>
</dbReference>
<keyword evidence="8" id="KW-1208">Phospholipid metabolism</keyword>
<dbReference type="SUPFAM" id="SSF51735">
    <property type="entry name" value="NAD(P)-binding Rossmann-fold domains"/>
    <property type="match status" value="1"/>
</dbReference>
<dbReference type="SUPFAM" id="SSF48179">
    <property type="entry name" value="6-phosphogluconate dehydrogenase C-terminal domain-like"/>
    <property type="match status" value="1"/>
</dbReference>
<evidence type="ECO:0000256" key="6">
    <source>
        <dbReference type="ARBA" id="ARBA00023098"/>
    </source>
</evidence>
<dbReference type="GO" id="GO:0005975">
    <property type="term" value="P:carbohydrate metabolic process"/>
    <property type="evidence" value="ECO:0007669"/>
    <property type="project" value="InterPro"/>
</dbReference>
<dbReference type="Proteomes" id="UP000516046">
    <property type="component" value="Chromosome"/>
</dbReference>
<feature type="active site" description="Proton acceptor" evidence="9">
    <location>
        <position position="186"/>
    </location>
</feature>
<evidence type="ECO:0000259" key="13">
    <source>
        <dbReference type="Pfam" id="PF01210"/>
    </source>
</evidence>
<dbReference type="Gene3D" id="3.40.50.720">
    <property type="entry name" value="NAD(P)-binding Rossmann-like Domain"/>
    <property type="match status" value="1"/>
</dbReference>
<evidence type="ECO:0000256" key="5">
    <source>
        <dbReference type="ARBA" id="ARBA00023027"/>
    </source>
</evidence>
<dbReference type="KEGG" id="caml:H6X83_08325"/>
<keyword evidence="6" id="KW-0443">Lipid metabolism</keyword>
<keyword evidence="7" id="KW-0594">Phospholipid biosynthesis</keyword>
<dbReference type="EMBL" id="CP060696">
    <property type="protein sequence ID" value="QNO16971.1"/>
    <property type="molecule type" value="Genomic_DNA"/>
</dbReference>
<dbReference type="Pfam" id="PF01210">
    <property type="entry name" value="NAD_Gly3P_dh_N"/>
    <property type="match status" value="1"/>
</dbReference>
<evidence type="ECO:0000256" key="2">
    <source>
        <dbReference type="ARBA" id="ARBA00022516"/>
    </source>
</evidence>
<dbReference type="AlphaFoldDB" id="A0A7G9WE59"/>
<keyword evidence="5 10" id="KW-0520">NAD</keyword>
<dbReference type="InterPro" id="IPR006168">
    <property type="entry name" value="G3P_DH_NAD-dep"/>
</dbReference>
<dbReference type="InterPro" id="IPR013328">
    <property type="entry name" value="6PGD_dom2"/>
</dbReference>
<dbReference type="InterPro" id="IPR011128">
    <property type="entry name" value="G3P_DH_NAD-dep_N"/>
</dbReference>
<evidence type="ECO:0000256" key="12">
    <source>
        <dbReference type="RuleBase" id="RU000439"/>
    </source>
</evidence>
<dbReference type="PANTHER" id="PTHR11728:SF1">
    <property type="entry name" value="GLYCEROL-3-PHOSPHATE DEHYDROGENASE [NAD(+)] 2, CHLOROPLASTIC"/>
    <property type="match status" value="1"/>
</dbReference>
<dbReference type="GO" id="GO:0008654">
    <property type="term" value="P:phospholipid biosynthetic process"/>
    <property type="evidence" value="ECO:0007669"/>
    <property type="project" value="UniProtKB-KW"/>
</dbReference>
<feature type="binding site" evidence="10">
    <location>
        <begin position="7"/>
        <end position="12"/>
    </location>
    <ligand>
        <name>NAD(+)</name>
        <dbReference type="ChEBI" id="CHEBI:57540"/>
    </ligand>
</feature>
<dbReference type="PIRSF" id="PIRSF000114">
    <property type="entry name" value="Glycerol-3-P_dh"/>
    <property type="match status" value="1"/>
</dbReference>
<evidence type="ECO:0000313" key="15">
    <source>
        <dbReference type="EMBL" id="QNO16971.1"/>
    </source>
</evidence>
<evidence type="ECO:0000256" key="11">
    <source>
        <dbReference type="RuleBase" id="RU000437"/>
    </source>
</evidence>
<evidence type="ECO:0000313" key="16">
    <source>
        <dbReference type="Proteomes" id="UP000516046"/>
    </source>
</evidence>
<dbReference type="Pfam" id="PF07479">
    <property type="entry name" value="NAD_Gly3P_dh_C"/>
    <property type="match status" value="1"/>
</dbReference>
<evidence type="ECO:0000256" key="9">
    <source>
        <dbReference type="PIRSR" id="PIRSR000114-1"/>
    </source>
</evidence>
<feature type="binding site" evidence="10">
    <location>
        <position position="265"/>
    </location>
    <ligand>
        <name>NAD(+)</name>
        <dbReference type="ChEBI" id="CHEBI:57540"/>
    </ligand>
</feature>
<dbReference type="NCBIfam" id="NF000940">
    <property type="entry name" value="PRK00094.1-2"/>
    <property type="match status" value="1"/>
</dbReference>
<feature type="domain" description="Glycerol-3-phosphate dehydrogenase NAD-dependent N-terminal" evidence="13">
    <location>
        <begin position="2"/>
        <end position="154"/>
    </location>
</feature>
<protein>
    <recommendedName>
        <fullName evidence="12">Glycerol-3-phosphate dehydrogenase</fullName>
        <ecNumber evidence="12">1.1.1.94</ecNumber>
    </recommendedName>
</protein>
<evidence type="ECO:0000256" key="10">
    <source>
        <dbReference type="PIRSR" id="PIRSR000114-3"/>
    </source>
</evidence>
<evidence type="ECO:0000256" key="7">
    <source>
        <dbReference type="ARBA" id="ARBA00023209"/>
    </source>
</evidence>
<evidence type="ECO:0000256" key="3">
    <source>
        <dbReference type="ARBA" id="ARBA00022857"/>
    </source>
</evidence>
<keyword evidence="3" id="KW-0521">NADP</keyword>
<accession>A0A7G9WE59</accession>
<comment type="similarity">
    <text evidence="1 11">Belongs to the NAD-dependent glycerol-3-phosphate dehydrogenase family.</text>
</comment>
<dbReference type="InterPro" id="IPR006109">
    <property type="entry name" value="G3P_DH_NAD-dep_C"/>
</dbReference>
<evidence type="ECO:0000256" key="1">
    <source>
        <dbReference type="ARBA" id="ARBA00011009"/>
    </source>
</evidence>
<reference evidence="15 16" key="1">
    <citation type="submission" date="2020-08" db="EMBL/GenBank/DDBJ databases">
        <authorList>
            <person name="Ren C."/>
            <person name="Gu Y."/>
            <person name="Xu Y."/>
        </authorList>
    </citation>
    <scope>NUCLEOTIDE SEQUENCE [LARGE SCALE GENOMIC DNA]</scope>
    <source>
        <strain evidence="15 16">LBM18003</strain>
    </source>
</reference>